<evidence type="ECO:0000256" key="2">
    <source>
        <dbReference type="ARBA" id="ARBA00004953"/>
    </source>
</evidence>
<dbReference type="HAMAP" id="MF_00024">
    <property type="entry name" value="CobD_CbiB"/>
    <property type="match status" value="1"/>
</dbReference>
<evidence type="ECO:0000256" key="1">
    <source>
        <dbReference type="ARBA" id="ARBA00004651"/>
    </source>
</evidence>
<comment type="pathway">
    <text evidence="2 9">Cofactor biosynthesis; adenosylcobalamin biosynthesis.</text>
</comment>
<dbReference type="EMBL" id="JAXAFO010000019">
    <property type="protein sequence ID" value="MDX6850096.1"/>
    <property type="molecule type" value="Genomic_DNA"/>
</dbReference>
<evidence type="ECO:0000313" key="10">
    <source>
        <dbReference type="EMBL" id="MDX6850096.1"/>
    </source>
</evidence>
<accession>A0ABU4RYY8</accession>
<reference evidence="10 11" key="1">
    <citation type="submission" date="2023-11" db="EMBL/GenBank/DDBJ databases">
        <title>Gilvimarinus fulvus sp. nov., isolated from the surface of Kelp.</title>
        <authorList>
            <person name="Sun Y.Y."/>
            <person name="Gong Y."/>
            <person name="Du Z.J."/>
        </authorList>
    </citation>
    <scope>NUCLEOTIDE SEQUENCE [LARGE SCALE GENOMIC DNA]</scope>
    <source>
        <strain evidence="10 11">SDUM040013</strain>
    </source>
</reference>
<dbReference type="InterPro" id="IPR004485">
    <property type="entry name" value="Cobalamin_biosynth_CobD/CbiB"/>
</dbReference>
<comment type="caution">
    <text evidence="10">The sequence shown here is derived from an EMBL/GenBank/DDBJ whole genome shotgun (WGS) entry which is preliminary data.</text>
</comment>
<evidence type="ECO:0000256" key="3">
    <source>
        <dbReference type="ARBA" id="ARBA00006263"/>
    </source>
</evidence>
<organism evidence="10 11">
    <name type="scientific">Gilvimarinus gilvus</name>
    <dbReference type="NCBI Taxonomy" id="3058038"/>
    <lineage>
        <taxon>Bacteria</taxon>
        <taxon>Pseudomonadati</taxon>
        <taxon>Pseudomonadota</taxon>
        <taxon>Gammaproteobacteria</taxon>
        <taxon>Cellvibrionales</taxon>
        <taxon>Cellvibrionaceae</taxon>
        <taxon>Gilvimarinus</taxon>
    </lineage>
</organism>
<protein>
    <recommendedName>
        <fullName evidence="9">Cobalamin biosynthesis protein CobD</fullName>
    </recommendedName>
</protein>
<keyword evidence="6 9" id="KW-0812">Transmembrane</keyword>
<gene>
    <name evidence="10" type="primary">cbiB</name>
    <name evidence="9" type="synonym">cobD</name>
    <name evidence="10" type="ORF">SCD92_12050</name>
</gene>
<comment type="function">
    <text evidence="9">Converts cobyric acid to cobinamide by the addition of aminopropanol on the F carboxylic group.</text>
</comment>
<dbReference type="Pfam" id="PF03186">
    <property type="entry name" value="CobD_Cbib"/>
    <property type="match status" value="1"/>
</dbReference>
<dbReference type="Proteomes" id="UP001273505">
    <property type="component" value="Unassembled WGS sequence"/>
</dbReference>
<dbReference type="NCBIfam" id="TIGR00380">
    <property type="entry name" value="cobal_cbiB"/>
    <property type="match status" value="1"/>
</dbReference>
<dbReference type="PANTHER" id="PTHR34308">
    <property type="entry name" value="COBALAMIN BIOSYNTHESIS PROTEIN CBIB"/>
    <property type="match status" value="1"/>
</dbReference>
<feature type="transmembrane region" description="Helical" evidence="9">
    <location>
        <begin position="53"/>
        <end position="74"/>
    </location>
</feature>
<feature type="transmembrane region" description="Helical" evidence="9">
    <location>
        <begin position="156"/>
        <end position="177"/>
    </location>
</feature>
<evidence type="ECO:0000256" key="5">
    <source>
        <dbReference type="ARBA" id="ARBA00022573"/>
    </source>
</evidence>
<dbReference type="RefSeq" id="WP_302720781.1">
    <property type="nucleotide sequence ID" value="NZ_JAULRU010000215.1"/>
</dbReference>
<keyword evidence="4 9" id="KW-1003">Cell membrane</keyword>
<comment type="subcellular location">
    <subcellularLocation>
        <location evidence="1 9">Cell membrane</location>
        <topology evidence="1 9">Multi-pass membrane protein</topology>
    </subcellularLocation>
</comment>
<dbReference type="PANTHER" id="PTHR34308:SF1">
    <property type="entry name" value="COBALAMIN BIOSYNTHESIS PROTEIN CBIB"/>
    <property type="match status" value="1"/>
</dbReference>
<evidence type="ECO:0000256" key="8">
    <source>
        <dbReference type="ARBA" id="ARBA00023136"/>
    </source>
</evidence>
<feature type="transmembrane region" description="Helical" evidence="9">
    <location>
        <begin position="81"/>
        <end position="101"/>
    </location>
</feature>
<keyword evidence="7 9" id="KW-1133">Transmembrane helix</keyword>
<evidence type="ECO:0000256" key="4">
    <source>
        <dbReference type="ARBA" id="ARBA00022475"/>
    </source>
</evidence>
<keyword evidence="11" id="KW-1185">Reference proteome</keyword>
<evidence type="ECO:0000256" key="7">
    <source>
        <dbReference type="ARBA" id="ARBA00022989"/>
    </source>
</evidence>
<comment type="caution">
    <text evidence="9">Lacks conserved residue(s) required for the propagation of feature annotation.</text>
</comment>
<evidence type="ECO:0000313" key="11">
    <source>
        <dbReference type="Proteomes" id="UP001273505"/>
    </source>
</evidence>
<proteinExistence type="inferred from homology"/>
<name>A0ABU4RYY8_9GAMM</name>
<sequence>MIVSFVSVSVALGVALDRLLGEPKRLHPLVGFGSLARTVEALLNRPAFIHARAVGALALLFTTVPWLVLAVFLTRLTSDSWMIQCALGAGAVYLAIGWQSLDAHIAPIFTSLKNGQLVHARRGAAMIVSRDCDELEADGVAKAAIESLLENTSDAVIAPLFWFVVAGVPGIVMYRLVNTLDAMWGYRNARYQHFGWAAARLDDVLNYLPARLTAAAFVVCAFSRNGWVCWRQCAGIWASPNAGAVLASGAGCLGVSLGAGASYHGVWQDKPATPGRAVIADDLLRATLLTRRAIVLCTLALLSVHGVWAGGLGY</sequence>
<keyword evidence="8 9" id="KW-0472">Membrane</keyword>
<evidence type="ECO:0000256" key="6">
    <source>
        <dbReference type="ARBA" id="ARBA00022692"/>
    </source>
</evidence>
<feature type="transmembrane region" description="Helical" evidence="9">
    <location>
        <begin position="293"/>
        <end position="311"/>
    </location>
</feature>
<evidence type="ECO:0000256" key="9">
    <source>
        <dbReference type="HAMAP-Rule" id="MF_00024"/>
    </source>
</evidence>
<comment type="similarity">
    <text evidence="3 9">Belongs to the CobD/CbiB family.</text>
</comment>
<keyword evidence="5 9" id="KW-0169">Cobalamin biosynthesis</keyword>